<gene>
    <name evidence="5" type="ORF">K875_03199</name>
</gene>
<proteinExistence type="inferred from homology"/>
<comment type="similarity">
    <text evidence="1">Belongs to the peptidase A31 family.</text>
</comment>
<name>A0A051U015_9MYCO</name>
<dbReference type="InterPro" id="IPR000671">
    <property type="entry name" value="Peptidase_A31"/>
</dbReference>
<dbReference type="NCBIfam" id="TIGR00072">
    <property type="entry name" value="hydrog_prot"/>
    <property type="match status" value="1"/>
</dbReference>
<sequence length="158" mass="16455">MTGETGGIVIIGIGNGYRRDDGVGVAVAAALDVRAIPSVVAKTGIADPMSLVEAWTGASLVVIIDAAIANPSDPGRIRRCDLTDLCIQSDGLHSHRIDIERTYALGRVLGRVPGELVLFTIEVPDTDHGIGLSRPVAGAVPKVVEMVVAEIGRALQAR</sequence>
<dbReference type="GO" id="GO:0016485">
    <property type="term" value="P:protein processing"/>
    <property type="evidence" value="ECO:0007669"/>
    <property type="project" value="TreeGrafter"/>
</dbReference>
<dbReference type="PANTHER" id="PTHR30302:SF1">
    <property type="entry name" value="HYDROGENASE 2 MATURATION PROTEASE"/>
    <property type="match status" value="1"/>
</dbReference>
<evidence type="ECO:0000256" key="3">
    <source>
        <dbReference type="ARBA" id="ARBA00022750"/>
    </source>
</evidence>
<keyword evidence="2" id="KW-0645">Protease</keyword>
<dbReference type="PANTHER" id="PTHR30302">
    <property type="entry name" value="HYDROGENASE 1 MATURATION PROTEASE"/>
    <property type="match status" value="1"/>
</dbReference>
<dbReference type="CDD" id="cd00518">
    <property type="entry name" value="H2MP"/>
    <property type="match status" value="1"/>
</dbReference>
<dbReference type="Gene3D" id="3.40.50.1450">
    <property type="entry name" value="HybD-like"/>
    <property type="match status" value="1"/>
</dbReference>
<evidence type="ECO:0000256" key="4">
    <source>
        <dbReference type="ARBA" id="ARBA00022801"/>
    </source>
</evidence>
<keyword evidence="3" id="KW-0064">Aspartyl protease</keyword>
<accession>A0A051U015</accession>
<organism evidence="5 6">
    <name type="scientific">Mycobacterium [tuberculosis] TKK-01-0051</name>
    <dbReference type="NCBI Taxonomy" id="1324261"/>
    <lineage>
        <taxon>Bacteria</taxon>
        <taxon>Bacillati</taxon>
        <taxon>Actinomycetota</taxon>
        <taxon>Actinomycetes</taxon>
        <taxon>Mycobacteriales</taxon>
        <taxon>Mycobacteriaceae</taxon>
        <taxon>Mycobacterium</taxon>
        <taxon>Mycobacterium avium complex (MAC)</taxon>
    </lineage>
</organism>
<dbReference type="SUPFAM" id="SSF53163">
    <property type="entry name" value="HybD-like"/>
    <property type="match status" value="1"/>
</dbReference>
<dbReference type="Proteomes" id="UP000025947">
    <property type="component" value="Unassembled WGS sequence"/>
</dbReference>
<dbReference type="RefSeq" id="WP_100882175.1">
    <property type="nucleotide sequence ID" value="NZ_KK328284.1"/>
</dbReference>
<reference evidence="5 6" key="1">
    <citation type="submission" date="2014-04" db="EMBL/GenBank/DDBJ databases">
        <title>The Genome Sequence of Mycobacterium tuberculosis TKK-01-0051.</title>
        <authorList>
            <consortium name="The Broad Institute Genomics Platform"/>
            <consortium name="The Broad Institute Genome Sequencing Center for Infectious Disease"/>
            <person name="Earl A.M."/>
            <person name="Cohen K."/>
            <person name="Pym A."/>
            <person name="Bishai W."/>
            <person name="Maharaj K."/>
            <person name="Desjardins C."/>
            <person name="Abeel T."/>
            <person name="Young S."/>
            <person name="Zeng Q."/>
            <person name="Gargeya S."/>
            <person name="Abouelleil A."/>
            <person name="Alvarado L."/>
            <person name="Chapman S.B."/>
            <person name="Gainer-Dewar J."/>
            <person name="Goldberg J."/>
            <person name="Griggs A."/>
            <person name="Gujja S."/>
            <person name="Hansen M."/>
            <person name="Howarth C."/>
            <person name="Imamovic A."/>
            <person name="Larimer J."/>
            <person name="Murphy C."/>
            <person name="Naylor J."/>
            <person name="Pearson M."/>
            <person name="Poon T.W."/>
            <person name="Priest M."/>
            <person name="Roberts A."/>
            <person name="Saif S."/>
            <person name="Shea T."/>
            <person name="Sykes S."/>
            <person name="Wortman J."/>
            <person name="Nusbaum C."/>
            <person name="Birren B."/>
        </authorList>
    </citation>
    <scope>NUCLEOTIDE SEQUENCE [LARGE SCALE GENOMIC DNA]</scope>
    <source>
        <strain evidence="5 6">TKK-01-0051</strain>
    </source>
</reference>
<keyword evidence="4" id="KW-0378">Hydrolase</keyword>
<dbReference type="GO" id="GO:0008047">
    <property type="term" value="F:enzyme activator activity"/>
    <property type="evidence" value="ECO:0007669"/>
    <property type="project" value="InterPro"/>
</dbReference>
<dbReference type="EMBL" id="JLXW01000008">
    <property type="protein sequence ID" value="KBZ62278.1"/>
    <property type="molecule type" value="Genomic_DNA"/>
</dbReference>
<dbReference type="GO" id="GO:0004190">
    <property type="term" value="F:aspartic-type endopeptidase activity"/>
    <property type="evidence" value="ECO:0007669"/>
    <property type="project" value="UniProtKB-KW"/>
</dbReference>
<evidence type="ECO:0000313" key="6">
    <source>
        <dbReference type="Proteomes" id="UP000025947"/>
    </source>
</evidence>
<evidence type="ECO:0000256" key="2">
    <source>
        <dbReference type="ARBA" id="ARBA00022670"/>
    </source>
</evidence>
<evidence type="ECO:0008006" key="7">
    <source>
        <dbReference type="Google" id="ProtNLM"/>
    </source>
</evidence>
<evidence type="ECO:0000256" key="1">
    <source>
        <dbReference type="ARBA" id="ARBA00006814"/>
    </source>
</evidence>
<evidence type="ECO:0000313" key="5">
    <source>
        <dbReference type="EMBL" id="KBZ62278.1"/>
    </source>
</evidence>
<dbReference type="HOGENOM" id="CLU_099037_2_1_11"/>
<comment type="caution">
    <text evidence="5">The sequence shown here is derived from an EMBL/GenBank/DDBJ whole genome shotgun (WGS) entry which is preliminary data.</text>
</comment>
<protein>
    <recommendedName>
        <fullName evidence="7">Hydrogenase maturation protease</fullName>
    </recommendedName>
</protein>
<dbReference type="PATRIC" id="fig|1324261.3.peg.3232"/>
<dbReference type="Pfam" id="PF01750">
    <property type="entry name" value="HycI"/>
    <property type="match status" value="1"/>
</dbReference>
<dbReference type="InterPro" id="IPR023430">
    <property type="entry name" value="Pept_HybD-like_dom_sf"/>
</dbReference>
<keyword evidence="6" id="KW-1185">Reference proteome</keyword>
<dbReference type="AlphaFoldDB" id="A0A051U015"/>